<feature type="region of interest" description="Disordered" evidence="1">
    <location>
        <begin position="267"/>
        <end position="304"/>
    </location>
</feature>
<evidence type="ECO:0000313" key="3">
    <source>
        <dbReference type="Proteomes" id="UP000680750"/>
    </source>
</evidence>
<evidence type="ECO:0000313" key="2">
    <source>
        <dbReference type="EMBL" id="BCJ27601.1"/>
    </source>
</evidence>
<reference evidence="2" key="1">
    <citation type="submission" date="2020-08" db="EMBL/GenBank/DDBJ databases">
        <title>Whole genome shotgun sequence of Actinocatenispora sera NBRC 101916.</title>
        <authorList>
            <person name="Komaki H."/>
            <person name="Tamura T."/>
        </authorList>
    </citation>
    <scope>NUCLEOTIDE SEQUENCE</scope>
    <source>
        <strain evidence="2">NBRC 101916</strain>
    </source>
</reference>
<accession>A0A810KZF8</accession>
<name>A0A810KZF8_9ACTN</name>
<dbReference type="KEGG" id="aser:Asera_17090"/>
<keyword evidence="3" id="KW-1185">Reference proteome</keyword>
<feature type="compositionally biased region" description="Low complexity" evidence="1">
    <location>
        <begin position="278"/>
        <end position="304"/>
    </location>
</feature>
<dbReference type="AlphaFoldDB" id="A0A810KZF8"/>
<dbReference type="EMBL" id="AP023354">
    <property type="protein sequence ID" value="BCJ27601.1"/>
    <property type="molecule type" value="Genomic_DNA"/>
</dbReference>
<organism evidence="2 3">
    <name type="scientific">Actinocatenispora sera</name>
    <dbReference type="NCBI Taxonomy" id="390989"/>
    <lineage>
        <taxon>Bacteria</taxon>
        <taxon>Bacillati</taxon>
        <taxon>Actinomycetota</taxon>
        <taxon>Actinomycetes</taxon>
        <taxon>Micromonosporales</taxon>
        <taxon>Micromonosporaceae</taxon>
        <taxon>Actinocatenispora</taxon>
    </lineage>
</organism>
<gene>
    <name evidence="2" type="ORF">Asera_17090</name>
</gene>
<feature type="region of interest" description="Disordered" evidence="1">
    <location>
        <begin position="64"/>
        <end position="86"/>
    </location>
</feature>
<sequence length="304" mass="30214">MNRSHAVRPVQVPEFRAPGDRGRALRGLPKIRAPATHNDRVRTRTAALMPVLLVAASAALTGCGGGAKAPAPTGSPTPAAHDEGSPADRLAGLVAAAADKRYVARYEYSPGGRKTTSTITVTLATNGSWRFDVPEGGLGGGTDVAVAGNAAGVYQCGLGDPKSCARVAGKGGSVPAKYDPKIERLWLSWLGILGDRSEALSIDSAKNPTGVPGSCFSVEPTAASLSSPVPSGTYCLADDGVVTGARLSIGSLTLVGSAAAAPKSVRLPGPVAAGGAVPTTSPSPSRTPSASASGSASASPSAAR</sequence>
<proteinExistence type="predicted"/>
<dbReference type="Proteomes" id="UP000680750">
    <property type="component" value="Chromosome"/>
</dbReference>
<protein>
    <submittedName>
        <fullName evidence="2">Uncharacterized protein</fullName>
    </submittedName>
</protein>
<feature type="compositionally biased region" description="Low complexity" evidence="1">
    <location>
        <begin position="68"/>
        <end position="79"/>
    </location>
</feature>
<evidence type="ECO:0000256" key="1">
    <source>
        <dbReference type="SAM" id="MobiDB-lite"/>
    </source>
</evidence>